<comment type="similarity">
    <text evidence="3">Belongs to the CTU2/NCS2 family.</text>
</comment>
<dbReference type="GO" id="GO:0005829">
    <property type="term" value="C:cytosol"/>
    <property type="evidence" value="ECO:0007669"/>
    <property type="project" value="TreeGrafter"/>
</dbReference>
<dbReference type="AlphaFoldDB" id="A0AAV7EAA2"/>
<dbReference type="SUPFAM" id="SSF52402">
    <property type="entry name" value="Adenine nucleotide alpha hydrolases-like"/>
    <property type="match status" value="1"/>
</dbReference>
<evidence type="ECO:0000256" key="1">
    <source>
        <dbReference type="ARBA" id="ARBA00022490"/>
    </source>
</evidence>
<evidence type="ECO:0000313" key="5">
    <source>
        <dbReference type="Proteomes" id="UP000825729"/>
    </source>
</evidence>
<evidence type="ECO:0000256" key="3">
    <source>
        <dbReference type="HAMAP-Rule" id="MF_03054"/>
    </source>
</evidence>
<comment type="caution">
    <text evidence="4">The sequence shown here is derived from an EMBL/GenBank/DDBJ whole genome shotgun (WGS) entry which is preliminary data.</text>
</comment>
<dbReference type="GO" id="GO:0016783">
    <property type="term" value="F:sulfurtransferase activity"/>
    <property type="evidence" value="ECO:0007669"/>
    <property type="project" value="TreeGrafter"/>
</dbReference>
<dbReference type="PANTHER" id="PTHR20882">
    <property type="entry name" value="CYTOPLASMIC TRNA 2-THIOLATION PROTEIN 2"/>
    <property type="match status" value="1"/>
</dbReference>
<dbReference type="GO" id="GO:0000049">
    <property type="term" value="F:tRNA binding"/>
    <property type="evidence" value="ECO:0007669"/>
    <property type="project" value="InterPro"/>
</dbReference>
<evidence type="ECO:0000313" key="4">
    <source>
        <dbReference type="EMBL" id="KAG9445209.1"/>
    </source>
</evidence>
<dbReference type="GO" id="GO:0032447">
    <property type="term" value="P:protein urmylation"/>
    <property type="evidence" value="ECO:0007669"/>
    <property type="project" value="UniProtKB-UniRule"/>
</dbReference>
<gene>
    <name evidence="4" type="ORF">H6P81_016549</name>
</gene>
<dbReference type="GO" id="GO:0016779">
    <property type="term" value="F:nucleotidyltransferase activity"/>
    <property type="evidence" value="ECO:0007669"/>
    <property type="project" value="UniProtKB-UniRule"/>
</dbReference>
<comment type="pathway">
    <text evidence="3">tRNA modification; 5-methoxycarbonylmethyl-2-thiouridine-tRNA biosynthesis.</text>
</comment>
<dbReference type="GO" id="GO:0002143">
    <property type="term" value="P:tRNA wobble position uridine thiolation"/>
    <property type="evidence" value="ECO:0007669"/>
    <property type="project" value="TreeGrafter"/>
</dbReference>
<name>A0AAV7EAA2_ARIFI</name>
<evidence type="ECO:0000256" key="2">
    <source>
        <dbReference type="ARBA" id="ARBA00022694"/>
    </source>
</evidence>
<organism evidence="4 5">
    <name type="scientific">Aristolochia fimbriata</name>
    <name type="common">White veined hardy Dutchman's pipe vine</name>
    <dbReference type="NCBI Taxonomy" id="158543"/>
    <lineage>
        <taxon>Eukaryota</taxon>
        <taxon>Viridiplantae</taxon>
        <taxon>Streptophyta</taxon>
        <taxon>Embryophyta</taxon>
        <taxon>Tracheophyta</taxon>
        <taxon>Spermatophyta</taxon>
        <taxon>Magnoliopsida</taxon>
        <taxon>Magnoliidae</taxon>
        <taxon>Piperales</taxon>
        <taxon>Aristolochiaceae</taxon>
        <taxon>Aristolochia</taxon>
    </lineage>
</organism>
<comment type="subcellular location">
    <subcellularLocation>
        <location evidence="3">Cytoplasm</location>
    </subcellularLocation>
</comment>
<accession>A0AAV7EAA2</accession>
<protein>
    <recommendedName>
        <fullName evidence="3">Cytoplasmic tRNA 2-thiolation protein 2</fullName>
    </recommendedName>
</protein>
<dbReference type="HAMAP" id="MF_03054">
    <property type="entry name" value="CTU2"/>
    <property type="match status" value="1"/>
</dbReference>
<sequence length="528" mass="58530">MISFRTCRGFSRFNQFRGPLSFSFDSPLLLELHQIQPPEAVFLLQSNYFGTSEVTVKDEKFAPTQRAMACGQSACKSNCYKEEEDGNNQEENGRISGCTTTNTDSDHTVICSKCKEKEAVVPHNNHLYHDQLCLECFRSSLFGKFKLAVTSHSMISPHDKVLIGFSGGPASRVALQFVHEMQLKAHMNFEASRDRSLPVFGVGVAFVNESAVSSVPSHQVHQVNEAIKDMESIVSSLAPPMKEMYTIPLEGIFSEIPQEGKNLLHELLNTISDATGKEDFLQHLRMLSLQKFASDNGFSKLILGSCASRIACHVISATVKGQGYSLPADVQYVDARWKIPVVLPLRDCLAHELNLLCQLGSLRNLKLFDRPLSGINGQVSSFVALLQEENPSRERTIVRTAEKLTPFSFNKIPETDHANNHPSLPRRLKAQNLKSNESIAVDVFCAVCVGPLSASEMQKAKSGDQFAANCCQSCLFQILPKEPSALQNFYSLLPESMSRRVKGANGVGRHWLREKIADCLLSDDEAET</sequence>
<dbReference type="PANTHER" id="PTHR20882:SF14">
    <property type="entry name" value="CYTOPLASMIC TRNA 2-THIOLATION PROTEIN 2"/>
    <property type="match status" value="1"/>
</dbReference>
<dbReference type="Gene3D" id="3.40.50.620">
    <property type="entry name" value="HUPs"/>
    <property type="match status" value="1"/>
</dbReference>
<dbReference type="Proteomes" id="UP000825729">
    <property type="component" value="Unassembled WGS sequence"/>
</dbReference>
<dbReference type="EMBL" id="JAINDJ010000006">
    <property type="protein sequence ID" value="KAG9445209.1"/>
    <property type="molecule type" value="Genomic_DNA"/>
</dbReference>
<comment type="function">
    <text evidence="3">Plays a central role in 2-thiolation of mcm(5)S(2)U at tRNA wobble positions of tRNA(Lys), tRNA(Glu) and tRNA(Gln). May act by forming a heterodimer with NCS6/CTU1 that ligates sulfur from thiocarboxylated URM1 onto the uridine of tRNAs at wobble position.</text>
</comment>
<keyword evidence="5" id="KW-1185">Reference proteome</keyword>
<keyword evidence="1 3" id="KW-0963">Cytoplasm</keyword>
<proteinExistence type="inferred from homology"/>
<keyword evidence="2 3" id="KW-0819">tRNA processing</keyword>
<dbReference type="InterPro" id="IPR014729">
    <property type="entry name" value="Rossmann-like_a/b/a_fold"/>
</dbReference>
<dbReference type="InterPro" id="IPR019407">
    <property type="entry name" value="CTU2"/>
</dbReference>
<reference evidence="4 5" key="1">
    <citation type="submission" date="2021-07" db="EMBL/GenBank/DDBJ databases">
        <title>The Aristolochia fimbriata genome: insights into angiosperm evolution, floral development and chemical biosynthesis.</title>
        <authorList>
            <person name="Jiao Y."/>
        </authorList>
    </citation>
    <scope>NUCLEOTIDE SEQUENCE [LARGE SCALE GENOMIC DNA]</scope>
    <source>
        <strain evidence="4">IBCAS-2021</strain>
        <tissue evidence="4">Leaf</tissue>
    </source>
</reference>